<accession>A0ABX8EEN6</accession>
<evidence type="ECO:0000313" key="1">
    <source>
        <dbReference type="EMBL" id="QVT78091.1"/>
    </source>
</evidence>
<evidence type="ECO:0000313" key="2">
    <source>
        <dbReference type="Proteomes" id="UP000679307"/>
    </source>
</evidence>
<dbReference type="RefSeq" id="WP_214057723.1">
    <property type="nucleotide sequence ID" value="NZ_BAAAHS010000037.1"/>
</dbReference>
<name>A0ABX8EEN6_9ACTN</name>
<dbReference type="EMBL" id="CP075371">
    <property type="protein sequence ID" value="QVT78091.1"/>
    <property type="molecule type" value="Genomic_DNA"/>
</dbReference>
<keyword evidence="2" id="KW-1185">Reference proteome</keyword>
<sequence>MTLDEVRARVTRLDVPSDAVVLGHGAAANEAWVLCDEGSRWSVYYAERGGRTAERRHPTLEEAAEDLLTRLARVFPAAREVGESRTTYYLSSLESTRLAQVRQCHVLRVLAFDNGKPALLVRLQPPLPGQELGEREDVGVVVLAARHRGASVDPVAEFPCFVHVAVAAEGREPPQDPVSAADLTVVGWGELYRTAADAAANRFE</sequence>
<organism evidence="1 2">
    <name type="scientific">Nocardioides aquaticus</name>
    <dbReference type="NCBI Taxonomy" id="160826"/>
    <lineage>
        <taxon>Bacteria</taxon>
        <taxon>Bacillati</taxon>
        <taxon>Actinomycetota</taxon>
        <taxon>Actinomycetes</taxon>
        <taxon>Propionibacteriales</taxon>
        <taxon>Nocardioidaceae</taxon>
        <taxon>Nocardioides</taxon>
    </lineage>
</organism>
<reference evidence="1 2" key="1">
    <citation type="submission" date="2021-05" db="EMBL/GenBank/DDBJ databases">
        <title>Complete genome of Nocardioides aquaticus KCTC 9944T isolated from meromictic and hypersaline Ekho Lake, Antarctica.</title>
        <authorList>
            <person name="Hwang K."/>
            <person name="Kim K.M."/>
            <person name="Choe H."/>
        </authorList>
    </citation>
    <scope>NUCLEOTIDE SEQUENCE [LARGE SCALE GENOMIC DNA]</scope>
    <source>
        <strain evidence="1 2">KCTC 9944</strain>
    </source>
</reference>
<gene>
    <name evidence="1" type="ORF">ENKNEFLB_00463</name>
</gene>
<protein>
    <submittedName>
        <fullName evidence="1">Uncharacterized protein</fullName>
    </submittedName>
</protein>
<proteinExistence type="predicted"/>
<dbReference type="Proteomes" id="UP000679307">
    <property type="component" value="Chromosome"/>
</dbReference>